<feature type="transmembrane region" description="Helical" evidence="6">
    <location>
        <begin position="177"/>
        <end position="195"/>
    </location>
</feature>
<evidence type="ECO:0000256" key="4">
    <source>
        <dbReference type="ARBA" id="ARBA00022989"/>
    </source>
</evidence>
<comment type="subcellular location">
    <subcellularLocation>
        <location evidence="6">Cell membrane</location>
        <topology evidence="6">Multi-pass membrane protein</topology>
    </subcellularLocation>
    <subcellularLocation>
        <location evidence="1">Membrane</location>
        <topology evidence="1">Multi-pass membrane protein</topology>
    </subcellularLocation>
</comment>
<keyword evidence="4 6" id="KW-1133">Transmembrane helix</keyword>
<dbReference type="InterPro" id="IPR051598">
    <property type="entry name" value="TSUP/Inactive_protease-like"/>
</dbReference>
<dbReference type="RefSeq" id="WP_048632089.1">
    <property type="nucleotide sequence ID" value="NZ_CVQQ01000005.1"/>
</dbReference>
<protein>
    <recommendedName>
        <fullName evidence="6">Probable membrane transporter protein</fullName>
    </recommendedName>
</protein>
<dbReference type="InterPro" id="IPR002781">
    <property type="entry name" value="TM_pro_TauE-like"/>
</dbReference>
<dbReference type="EMBL" id="LR134356">
    <property type="protein sequence ID" value="VEG56775.1"/>
    <property type="molecule type" value="Genomic_DNA"/>
</dbReference>
<dbReference type="Proteomes" id="UP000279306">
    <property type="component" value="Chromosome"/>
</dbReference>
<dbReference type="GO" id="GO:0005886">
    <property type="term" value="C:plasma membrane"/>
    <property type="evidence" value="ECO:0007669"/>
    <property type="project" value="UniProtKB-SubCell"/>
</dbReference>
<organism evidence="7 8">
    <name type="scientific">Mycolicibacterium aurum</name>
    <name type="common">Mycobacterium aurum</name>
    <dbReference type="NCBI Taxonomy" id="1791"/>
    <lineage>
        <taxon>Bacteria</taxon>
        <taxon>Bacillati</taxon>
        <taxon>Actinomycetota</taxon>
        <taxon>Actinomycetes</taxon>
        <taxon>Mycobacteriales</taxon>
        <taxon>Mycobacteriaceae</taxon>
        <taxon>Mycolicibacterium</taxon>
    </lineage>
</organism>
<dbReference type="AlphaFoldDB" id="A0A3S4TDN3"/>
<feature type="transmembrane region" description="Helical" evidence="6">
    <location>
        <begin position="144"/>
        <end position="171"/>
    </location>
</feature>
<reference evidence="7 8" key="1">
    <citation type="submission" date="2018-12" db="EMBL/GenBank/DDBJ databases">
        <authorList>
            <consortium name="Pathogen Informatics"/>
        </authorList>
    </citation>
    <scope>NUCLEOTIDE SEQUENCE [LARGE SCALE GENOMIC DNA]</scope>
    <source>
        <strain evidence="7 8">NCTC10437</strain>
    </source>
</reference>
<proteinExistence type="inferred from homology"/>
<feature type="transmembrane region" description="Helical" evidence="6">
    <location>
        <begin position="207"/>
        <end position="225"/>
    </location>
</feature>
<dbReference type="KEGG" id="mauu:NCTC10437_03772"/>
<sequence>MILGIALALGAVIGVLLGLLGGGGSILAVPALVYVLGLNISQAIPMSLIVIGVASAVGAVPKVLAHHVQWRLAGIFAATGIPATFLGTAIGRHLPQPALLIGFALVMVVAGVRMLQDKGDTGTACTVGDSGINWRRCAPRSLPAGFIVGLLTGLFGVGGGFLIIPALVLMLGVEMPIAIGTSLLIIVANSAAGVVSHLGGAGIDWPITAAFVGTAIVGSLVAGHYGTTLDTGRLQRWFAYLVFVVAAYVLVDTIFLH</sequence>
<evidence type="ECO:0000256" key="3">
    <source>
        <dbReference type="ARBA" id="ARBA00022692"/>
    </source>
</evidence>
<evidence type="ECO:0000313" key="8">
    <source>
        <dbReference type="Proteomes" id="UP000279306"/>
    </source>
</evidence>
<evidence type="ECO:0000256" key="5">
    <source>
        <dbReference type="ARBA" id="ARBA00023136"/>
    </source>
</evidence>
<keyword evidence="5 6" id="KW-0472">Membrane</keyword>
<evidence type="ECO:0000256" key="2">
    <source>
        <dbReference type="ARBA" id="ARBA00009142"/>
    </source>
</evidence>
<dbReference type="Pfam" id="PF01925">
    <property type="entry name" value="TauE"/>
    <property type="match status" value="1"/>
</dbReference>
<dbReference type="PANTHER" id="PTHR43701">
    <property type="entry name" value="MEMBRANE TRANSPORTER PROTEIN MJ0441-RELATED"/>
    <property type="match status" value="1"/>
</dbReference>
<feature type="transmembrane region" description="Helical" evidence="6">
    <location>
        <begin position="237"/>
        <end position="256"/>
    </location>
</feature>
<feature type="transmembrane region" description="Helical" evidence="6">
    <location>
        <begin position="72"/>
        <end position="91"/>
    </location>
</feature>
<evidence type="ECO:0000256" key="6">
    <source>
        <dbReference type="RuleBase" id="RU363041"/>
    </source>
</evidence>
<keyword evidence="8" id="KW-1185">Reference proteome</keyword>
<feature type="transmembrane region" description="Helical" evidence="6">
    <location>
        <begin position="97"/>
        <end position="115"/>
    </location>
</feature>
<dbReference type="OrthoDB" id="3213420at2"/>
<accession>A0A3S4TDN3</accession>
<evidence type="ECO:0000313" key="7">
    <source>
        <dbReference type="EMBL" id="VEG56775.1"/>
    </source>
</evidence>
<keyword evidence="3 6" id="KW-0812">Transmembrane</keyword>
<evidence type="ECO:0000256" key="1">
    <source>
        <dbReference type="ARBA" id="ARBA00004141"/>
    </source>
</evidence>
<dbReference type="PANTHER" id="PTHR43701:SF2">
    <property type="entry name" value="MEMBRANE TRANSPORTER PROTEIN YJNA-RELATED"/>
    <property type="match status" value="1"/>
</dbReference>
<name>A0A3S4TDN3_MYCAU</name>
<dbReference type="STRING" id="1791.GCA_001049355_02194"/>
<comment type="similarity">
    <text evidence="2 6">Belongs to the 4-toluene sulfonate uptake permease (TSUP) (TC 2.A.102) family.</text>
</comment>
<gene>
    <name evidence="7" type="ORF">NCTC10437_03772</name>
</gene>
<keyword evidence="6" id="KW-1003">Cell membrane</keyword>